<dbReference type="OrthoDB" id="10266042at2759"/>
<feature type="coiled-coil region" evidence="7">
    <location>
        <begin position="164"/>
        <end position="191"/>
    </location>
</feature>
<protein>
    <recommendedName>
        <fullName evidence="5">Coatomer subunit delta</fullName>
    </recommendedName>
</protein>
<dbReference type="GO" id="GO:0015031">
    <property type="term" value="P:protein transport"/>
    <property type="evidence" value="ECO:0007669"/>
    <property type="project" value="UniProtKB-KW"/>
</dbReference>
<dbReference type="Proteomes" id="UP000029725">
    <property type="component" value="Unassembled WGS sequence"/>
</dbReference>
<evidence type="ECO:0000256" key="4">
    <source>
        <dbReference type="ARBA" id="ARBA00022927"/>
    </source>
</evidence>
<dbReference type="GeneID" id="25259766"/>
<keyword evidence="5" id="KW-0968">Cytoplasmic vesicle</keyword>
<feature type="non-terminal residue" evidence="10">
    <location>
        <position position="1"/>
    </location>
</feature>
<comment type="function">
    <text evidence="5">The coatomer is a cytosolic protein complex that binds to dilysine motifs and reversibly associates with Golgi non-clathrin-coated vesicles, which further mediate biosynthetic protein transport from the ER, via the Golgi up to the trans Golgi network. Coatomer complex is required for budding from Golgi membranes, and is essential for the retrograde Golgi-to-ER transport of dilysine-tagged proteins.</text>
</comment>
<dbReference type="GO" id="GO:0051645">
    <property type="term" value="P:Golgi localization"/>
    <property type="evidence" value="ECO:0007669"/>
    <property type="project" value="TreeGrafter"/>
</dbReference>
<keyword evidence="5" id="KW-0931">ER-Golgi transport</keyword>
<evidence type="ECO:0000313" key="10">
    <source>
        <dbReference type="EMBL" id="KGG51332.1"/>
    </source>
</evidence>
<evidence type="ECO:0000256" key="8">
    <source>
        <dbReference type="SAM" id="MobiDB-lite"/>
    </source>
</evidence>
<keyword evidence="4 5" id="KW-0653">Protein transport</keyword>
<dbReference type="HOGENOM" id="CLU_019988_3_0_1"/>
<accession>A0A098VQN4</accession>
<dbReference type="GO" id="GO:0006888">
    <property type="term" value="P:endoplasmic reticulum to Golgi vesicle-mediated transport"/>
    <property type="evidence" value="ECO:0007669"/>
    <property type="project" value="TreeGrafter"/>
</dbReference>
<keyword evidence="11" id="KW-1185">Reference proteome</keyword>
<keyword evidence="5" id="KW-0472">Membrane</keyword>
<comment type="similarity">
    <text evidence="1 5">Belongs to the adaptor complexes medium subunit family. Delta-COP subfamily.</text>
</comment>
<feature type="domain" description="MHD" evidence="9">
    <location>
        <begin position="271"/>
        <end position="389"/>
    </location>
</feature>
<keyword evidence="3 5" id="KW-0963">Cytoplasm</keyword>
<evidence type="ECO:0000256" key="2">
    <source>
        <dbReference type="ARBA" id="ARBA00022448"/>
    </source>
</evidence>
<dbReference type="RefSeq" id="XP_013237787.1">
    <property type="nucleotide sequence ID" value="XM_013382333.1"/>
</dbReference>
<feature type="region of interest" description="Disordered" evidence="8">
    <location>
        <begin position="230"/>
        <end position="250"/>
    </location>
</feature>
<dbReference type="SUPFAM" id="SSF64356">
    <property type="entry name" value="SNARE-like"/>
    <property type="match status" value="1"/>
</dbReference>
<dbReference type="GO" id="GO:0006890">
    <property type="term" value="P:retrograde vesicle-mediated transport, Golgi to endoplasmic reticulum"/>
    <property type="evidence" value="ECO:0007669"/>
    <property type="project" value="UniProtKB-UniRule"/>
</dbReference>
<sequence length="389" mass="42803">GIISVGLVSRDGKVLFSRQFISMRKTFVEALYSRFSRKIPAATSGSKSSSSTLDHSLIEDENCRYIFQPLDGSIFLVLVTLPTSNVVLDFQQLRSLATIISSIAGEKNRLHGLEDMMRNVFPIIHAIDETFFPLSIPDSCSISAVQTALEMYSQAEKMEDLVIKDKERETKEKAKEKLKQLEAIRKEKKASASSMAASTQPVMPTQLVYTASQSPTDNYNNGSSFVAGSTSKSGGMQLSKKKSQIPSTLINTSGPVQKKIEVASIEQVSSRSKVQLVVSEIISLTLLKSGGVESLELKGDLAVQVNDPRFSTSPISVSFNSKREGLLFKVPRTHPNIDKAAFNSKSILLPKDHKKSFPQGQPISILKWRYTSKDESDIPLIGVLCHLMI</sequence>
<reference evidence="10 11" key="1">
    <citation type="submission" date="2014-04" db="EMBL/GenBank/DDBJ databases">
        <title>A new species of microsporidia sheds light on the evolution of extreme parasitism.</title>
        <authorList>
            <person name="Haag K.L."/>
            <person name="James T.Y."/>
            <person name="Larsson R."/>
            <person name="Schaer T.M."/>
            <person name="Refardt D."/>
            <person name="Pombert J.-F."/>
            <person name="Ebert D."/>
        </authorList>
    </citation>
    <scope>NUCLEOTIDE SEQUENCE [LARGE SCALE GENOMIC DNA]</scope>
    <source>
        <strain evidence="10 11">UGP3</strain>
        <tissue evidence="10">Spores</tissue>
    </source>
</reference>
<dbReference type="PANTHER" id="PTHR10121:SF0">
    <property type="entry name" value="COATOMER SUBUNIT DELTA"/>
    <property type="match status" value="1"/>
</dbReference>
<name>A0A098VQN4_9MICR</name>
<evidence type="ECO:0000259" key="9">
    <source>
        <dbReference type="PROSITE" id="PS51072"/>
    </source>
</evidence>
<proteinExistence type="inferred from homology"/>
<evidence type="ECO:0000256" key="5">
    <source>
        <dbReference type="RuleBase" id="RU364018"/>
    </source>
</evidence>
<keyword evidence="2 5" id="KW-0813">Transport</keyword>
<dbReference type="GO" id="GO:0000139">
    <property type="term" value="C:Golgi membrane"/>
    <property type="evidence" value="ECO:0007669"/>
    <property type="project" value="UniProtKB-SubCell"/>
</dbReference>
<dbReference type="Gene3D" id="3.30.450.60">
    <property type="match status" value="1"/>
</dbReference>
<keyword evidence="7" id="KW-0175">Coiled coil</keyword>
<organism evidence="10 11">
    <name type="scientific">Mitosporidium daphniae</name>
    <dbReference type="NCBI Taxonomy" id="1485682"/>
    <lineage>
        <taxon>Eukaryota</taxon>
        <taxon>Fungi</taxon>
        <taxon>Fungi incertae sedis</taxon>
        <taxon>Microsporidia</taxon>
        <taxon>Mitosporidium</taxon>
    </lineage>
</organism>
<dbReference type="EMBL" id="JMKJ01000321">
    <property type="protein sequence ID" value="KGG51332.1"/>
    <property type="molecule type" value="Genomic_DNA"/>
</dbReference>
<gene>
    <name evidence="10" type="ORF">DI09_38p20</name>
</gene>
<dbReference type="InterPro" id="IPR028565">
    <property type="entry name" value="MHD"/>
</dbReference>
<evidence type="ECO:0000256" key="7">
    <source>
        <dbReference type="SAM" id="Coils"/>
    </source>
</evidence>
<keyword evidence="5" id="KW-0333">Golgi apparatus</keyword>
<evidence type="ECO:0000256" key="6">
    <source>
        <dbReference type="RuleBase" id="RU366052"/>
    </source>
</evidence>
<dbReference type="GO" id="GO:0030126">
    <property type="term" value="C:COPI vesicle coat"/>
    <property type="evidence" value="ECO:0007669"/>
    <property type="project" value="UniProtKB-UniRule"/>
</dbReference>
<evidence type="ECO:0000256" key="1">
    <source>
        <dbReference type="ARBA" id="ARBA00010516"/>
    </source>
</evidence>
<dbReference type="AlphaFoldDB" id="A0A098VQN4"/>
<dbReference type="VEuPathDB" id="MicrosporidiaDB:DI09_38p20"/>
<evidence type="ECO:0000256" key="3">
    <source>
        <dbReference type="ARBA" id="ARBA00022490"/>
    </source>
</evidence>
<dbReference type="PROSITE" id="PS51072">
    <property type="entry name" value="MHD"/>
    <property type="match status" value="1"/>
</dbReference>
<evidence type="ECO:0000313" key="11">
    <source>
        <dbReference type="Proteomes" id="UP000029725"/>
    </source>
</evidence>
<dbReference type="InterPro" id="IPR011012">
    <property type="entry name" value="Longin-like_dom_sf"/>
</dbReference>
<dbReference type="InterPro" id="IPR027059">
    <property type="entry name" value="Coatomer_dsu"/>
</dbReference>
<comment type="caution">
    <text evidence="10">The sequence shown here is derived from an EMBL/GenBank/DDBJ whole genome shotgun (WGS) entry which is preliminary data.</text>
</comment>
<comment type="subunit">
    <text evidence="5">Oligomeric complex that consists of at least the alpha, beta, beta', gamma, delta, epsilon and zeta subunits.</text>
</comment>
<comment type="subcellular location">
    <subcellularLocation>
        <location evidence="5 6">Cytoplasm</location>
    </subcellularLocation>
    <subcellularLocation>
        <location evidence="5 6">Cytoplasmic vesicle</location>
        <location evidence="5 6">COPI-coated vesicle membrane</location>
        <topology evidence="5 6">Peripheral membrane protein</topology>
        <orientation evidence="5 6">Cytoplasmic side</orientation>
    </subcellularLocation>
    <subcellularLocation>
        <location evidence="5 6">Golgi apparatus membrane</location>
        <topology evidence="5 6">Peripheral membrane protein</topology>
        <orientation evidence="5 6">Cytoplasmic side</orientation>
    </subcellularLocation>
</comment>
<dbReference type="PANTHER" id="PTHR10121">
    <property type="entry name" value="COATOMER SUBUNIT DELTA"/>
    <property type="match status" value="1"/>
</dbReference>